<protein>
    <submittedName>
        <fullName evidence="3">Uncharacterized protein</fullName>
    </submittedName>
</protein>
<keyword evidence="1" id="KW-0812">Transmembrane</keyword>
<feature type="transmembrane region" description="Helical" evidence="1">
    <location>
        <begin position="194"/>
        <end position="215"/>
    </location>
</feature>
<keyword evidence="2" id="KW-0732">Signal</keyword>
<proteinExistence type="predicted"/>
<reference evidence="4" key="1">
    <citation type="journal article" date="2019" name="Int. J. Syst. Evol. Microbiol.">
        <title>The Global Catalogue of Microorganisms (GCM) 10K type strain sequencing project: providing services to taxonomists for standard genome sequencing and annotation.</title>
        <authorList>
            <consortium name="The Broad Institute Genomics Platform"/>
            <consortium name="The Broad Institute Genome Sequencing Center for Infectious Disease"/>
            <person name="Wu L."/>
            <person name="Ma J."/>
        </authorList>
    </citation>
    <scope>NUCLEOTIDE SEQUENCE [LARGE SCALE GENOMIC DNA]</scope>
    <source>
        <strain evidence="4">JCM 10977</strain>
    </source>
</reference>
<dbReference type="EMBL" id="BAAAHK010000021">
    <property type="protein sequence ID" value="GAA0959943.1"/>
    <property type="molecule type" value="Genomic_DNA"/>
</dbReference>
<evidence type="ECO:0000313" key="4">
    <source>
        <dbReference type="Proteomes" id="UP001500542"/>
    </source>
</evidence>
<evidence type="ECO:0000313" key="3">
    <source>
        <dbReference type="EMBL" id="GAA0959943.1"/>
    </source>
</evidence>
<gene>
    <name evidence="3" type="ORF">GCM10009554_74300</name>
</gene>
<feature type="chain" id="PRO_5045908667" evidence="2">
    <location>
        <begin position="26"/>
        <end position="413"/>
    </location>
</feature>
<evidence type="ECO:0000256" key="1">
    <source>
        <dbReference type="SAM" id="Phobius"/>
    </source>
</evidence>
<dbReference type="RefSeq" id="WP_343981741.1">
    <property type="nucleotide sequence ID" value="NZ_BAAAHK010000021.1"/>
</dbReference>
<dbReference type="Proteomes" id="UP001500542">
    <property type="component" value="Unassembled WGS sequence"/>
</dbReference>
<accession>A0ABP4C358</accession>
<keyword evidence="4" id="KW-1185">Reference proteome</keyword>
<keyword evidence="1" id="KW-1133">Transmembrane helix</keyword>
<sequence length="413" mass="44852">MSARIPRLGVLLAVLAFLAPSPAAAAAPELPDQIAAGWKADRIFVYDALRPAFPKSELDRIRAAAGTVPFPVYVALLPRTPATRDLDLPTLLQARVGQPGLYLVWTVSDDYWAGTETLIRPGGLKGRNLTRVQLDDQQDNKIVTDRPAPRIVRTIQQAATAYDGRALPAVPAGDLTPERRYDNGLSATDKGDRAAFIGMGVGGVLGFVLVIVLTLRRRDRRSAPRKRGTQSGLTGPVNIWSVRGKADRWIVKAGKTLKRLETQISRTDVSSEVLDRRDDAKARLAAARTLRADESDDLTAPAGAFVLARQAHEAASGAGVRPPCFFNPLHEPGTVQAAWSDETEVPACTSCAKVLERGETPRGFLVWKKSGLLRLDHKAVPYWTLNPKEQPLVATGFGALEDDLTERVSRGDR</sequence>
<keyword evidence="1" id="KW-0472">Membrane</keyword>
<comment type="caution">
    <text evidence="3">The sequence shown here is derived from an EMBL/GenBank/DDBJ whole genome shotgun (WGS) entry which is preliminary data.</text>
</comment>
<name>A0ABP4C358_9ACTN</name>
<evidence type="ECO:0000256" key="2">
    <source>
        <dbReference type="SAM" id="SignalP"/>
    </source>
</evidence>
<feature type="signal peptide" evidence="2">
    <location>
        <begin position="1"/>
        <end position="25"/>
    </location>
</feature>
<organism evidence="3 4">
    <name type="scientific">Kribbella koreensis</name>
    <dbReference type="NCBI Taxonomy" id="57909"/>
    <lineage>
        <taxon>Bacteria</taxon>
        <taxon>Bacillati</taxon>
        <taxon>Actinomycetota</taxon>
        <taxon>Actinomycetes</taxon>
        <taxon>Propionibacteriales</taxon>
        <taxon>Kribbellaceae</taxon>
        <taxon>Kribbella</taxon>
    </lineage>
</organism>